<feature type="region of interest" description="Disordered" evidence="1">
    <location>
        <begin position="604"/>
        <end position="739"/>
    </location>
</feature>
<name>A0AAE0D3X6_COLKA</name>
<feature type="compositionally biased region" description="Low complexity" evidence="1">
    <location>
        <begin position="706"/>
        <end position="721"/>
    </location>
</feature>
<dbReference type="AlphaFoldDB" id="A0AAE0D3X6"/>
<protein>
    <submittedName>
        <fullName evidence="2">Uncharacterized protein</fullName>
    </submittedName>
</protein>
<organism evidence="2 3">
    <name type="scientific">Colletotrichum kahawae</name>
    <name type="common">Coffee berry disease fungus</name>
    <dbReference type="NCBI Taxonomy" id="34407"/>
    <lineage>
        <taxon>Eukaryota</taxon>
        <taxon>Fungi</taxon>
        <taxon>Dikarya</taxon>
        <taxon>Ascomycota</taxon>
        <taxon>Pezizomycotina</taxon>
        <taxon>Sordariomycetes</taxon>
        <taxon>Hypocreomycetidae</taxon>
        <taxon>Glomerellales</taxon>
        <taxon>Glomerellaceae</taxon>
        <taxon>Colletotrichum</taxon>
        <taxon>Colletotrichum gloeosporioides species complex</taxon>
    </lineage>
</organism>
<accession>A0AAE0D3X6</accession>
<keyword evidence="3" id="KW-1185">Reference proteome</keyword>
<feature type="compositionally biased region" description="Basic and acidic residues" evidence="1">
    <location>
        <begin position="639"/>
        <end position="648"/>
    </location>
</feature>
<feature type="compositionally biased region" description="Polar residues" evidence="1">
    <location>
        <begin position="675"/>
        <end position="697"/>
    </location>
</feature>
<dbReference type="EMBL" id="VYYT01000345">
    <property type="protein sequence ID" value="KAK2740864.1"/>
    <property type="molecule type" value="Genomic_DNA"/>
</dbReference>
<comment type="caution">
    <text evidence="2">The sequence shown here is derived from an EMBL/GenBank/DDBJ whole genome shotgun (WGS) entry which is preliminary data.</text>
</comment>
<gene>
    <name evidence="2" type="ORF">CKAH01_07142</name>
</gene>
<evidence type="ECO:0000313" key="3">
    <source>
        <dbReference type="Proteomes" id="UP001281614"/>
    </source>
</evidence>
<proteinExistence type="predicted"/>
<evidence type="ECO:0000313" key="2">
    <source>
        <dbReference type="EMBL" id="KAK2740864.1"/>
    </source>
</evidence>
<feature type="region of interest" description="Disordered" evidence="1">
    <location>
        <begin position="1"/>
        <end position="37"/>
    </location>
</feature>
<reference evidence="2" key="1">
    <citation type="submission" date="2023-02" db="EMBL/GenBank/DDBJ databases">
        <title>Colletotrichum kahawae CIFC_Que2 genome sequencing and assembly.</title>
        <authorList>
            <person name="Baroncelli R."/>
        </authorList>
    </citation>
    <scope>NUCLEOTIDE SEQUENCE</scope>
    <source>
        <strain evidence="2">CIFC_Que2</strain>
    </source>
</reference>
<dbReference type="Proteomes" id="UP001281614">
    <property type="component" value="Unassembled WGS sequence"/>
</dbReference>
<evidence type="ECO:0000256" key="1">
    <source>
        <dbReference type="SAM" id="MobiDB-lite"/>
    </source>
</evidence>
<feature type="compositionally biased region" description="Basic and acidic residues" evidence="1">
    <location>
        <begin position="663"/>
        <end position="672"/>
    </location>
</feature>
<feature type="compositionally biased region" description="Acidic residues" evidence="1">
    <location>
        <begin position="619"/>
        <end position="638"/>
    </location>
</feature>
<sequence length="739" mass="82026">MANTAAGTKRKGGGEDGSAAQSAPKRRLKKHVPFRESESIRERAKPYLLAVSKLHVDVLDTTWSTGRNRRVEPGHVRELTEVFMKGGLERGAPENRLLVLCGADEVHQMRRRTEGGDAAARDDSDGDGEANFLHWSSINKTKVEVMAGQHRLCALREYIKATGAPESDAWWTCELYDKDHLPADLNIKLRVNRRDPSLPDNHGQIWNHLVSIASVAAGSNAGSQVTVDYRLVEALRLGSEKSFPTRRLVTLWNHKGWREITTRWCQTRLGLETFNISTFEWMAGLRIDEYWFATMRTVLATLEALPLDETQHLGLEDWSRLASGLQGGKETSGTAAGRTSTTQDVVEAIFFTGNGDRRVAGLLDTLDDAMYRAVCRAVWNGTDLHFADLKRLLRNRRPETEAAVRALQHVIGWVDRASAVELESVNPKLKNKPQLLEHLQDALDSLSSSRGDSSGFPANTARRLQQQVLDFARCNAKLFRTPEAQSLLASPITHVDDPTYGKRFEDASWARLLRVVRRTVDPQDGTHILRPAWETVNANEGCLREAQVSTLVSAFCSDLIRLSDQPIRKKDTVLLALQRRIEKVLAASASELQGIVLASVVSSNKPVQHRPANSYDENDRGDDDDDDGDDDDNDDDDSCGLRRPESTSRDLNPPPSAQRRRPTRDGSTREARGIVSSSPETSPPEDNQSWSKGSPRQSAGGRQRQATAATPTAGPPKTTLTVTSKPTPHWKTGPRARRK</sequence>